<gene>
    <name evidence="8" type="primary">rhaT</name>
    <name evidence="8" type="ORF">Maq22A_c09215</name>
</gene>
<protein>
    <submittedName>
        <fullName evidence="8">Membrane protein</fullName>
    </submittedName>
</protein>
<dbReference type="OrthoDB" id="8478503at2"/>
<feature type="transmembrane region" description="Helical" evidence="6">
    <location>
        <begin position="288"/>
        <end position="306"/>
    </location>
</feature>
<feature type="transmembrane region" description="Helical" evidence="6">
    <location>
        <begin position="58"/>
        <end position="76"/>
    </location>
</feature>
<dbReference type="PATRIC" id="fig|270351.10.peg.1766"/>
<dbReference type="PANTHER" id="PTHR22911">
    <property type="entry name" value="ACYL-MALONYL CONDENSING ENZYME-RELATED"/>
    <property type="match status" value="1"/>
</dbReference>
<dbReference type="InterPro" id="IPR000620">
    <property type="entry name" value="EamA_dom"/>
</dbReference>
<evidence type="ECO:0000259" key="7">
    <source>
        <dbReference type="Pfam" id="PF00892"/>
    </source>
</evidence>
<feature type="transmembrane region" description="Helical" evidence="6">
    <location>
        <begin position="120"/>
        <end position="137"/>
    </location>
</feature>
<accession>A0A0C6FR16</accession>
<name>A0A0C6FR16_9HYPH</name>
<feature type="transmembrane region" description="Helical" evidence="6">
    <location>
        <begin position="234"/>
        <end position="251"/>
    </location>
</feature>
<dbReference type="AlphaFoldDB" id="A0A0C6FR16"/>
<feature type="transmembrane region" description="Helical" evidence="6">
    <location>
        <begin position="176"/>
        <end position="194"/>
    </location>
</feature>
<feature type="transmembrane region" description="Helical" evidence="6">
    <location>
        <begin position="263"/>
        <end position="282"/>
    </location>
</feature>
<dbReference type="Proteomes" id="UP000061432">
    <property type="component" value="Chromosome"/>
</dbReference>
<evidence type="ECO:0000256" key="2">
    <source>
        <dbReference type="ARBA" id="ARBA00009853"/>
    </source>
</evidence>
<keyword evidence="5 6" id="KW-0472">Membrane</keyword>
<reference evidence="9" key="2">
    <citation type="submission" date="2015-01" db="EMBL/GenBank/DDBJ databases">
        <title>Complete genome sequence of Methylobacterium aquaticum strain 22A.</title>
        <authorList>
            <person name="Tani A."/>
            <person name="Ogura Y."/>
            <person name="Hayashi T."/>
        </authorList>
    </citation>
    <scope>NUCLEOTIDE SEQUENCE [LARGE SCALE GENOMIC DNA]</scope>
    <source>
        <strain evidence="9">MA-22A</strain>
    </source>
</reference>
<dbReference type="InterPro" id="IPR037185">
    <property type="entry name" value="EmrE-like"/>
</dbReference>
<comment type="similarity">
    <text evidence="2">Belongs to the drug/metabolite transporter (DMT) superfamily. 10 TMS drug/metabolite exporter (DME) (TC 2.A.7.3) family.</text>
</comment>
<feature type="domain" description="EamA" evidence="7">
    <location>
        <begin position="175"/>
        <end position="305"/>
    </location>
</feature>
<evidence type="ECO:0000313" key="8">
    <source>
        <dbReference type="EMBL" id="BAQ45140.1"/>
    </source>
</evidence>
<feature type="domain" description="EamA" evidence="7">
    <location>
        <begin position="28"/>
        <end position="160"/>
    </location>
</feature>
<evidence type="ECO:0000256" key="4">
    <source>
        <dbReference type="ARBA" id="ARBA00022989"/>
    </source>
</evidence>
<dbReference type="GO" id="GO:0016020">
    <property type="term" value="C:membrane"/>
    <property type="evidence" value="ECO:0007669"/>
    <property type="project" value="UniProtKB-SubCell"/>
</dbReference>
<dbReference type="SUPFAM" id="SSF103481">
    <property type="entry name" value="Multidrug resistance efflux transporter EmrE"/>
    <property type="match status" value="2"/>
</dbReference>
<evidence type="ECO:0000256" key="1">
    <source>
        <dbReference type="ARBA" id="ARBA00004141"/>
    </source>
</evidence>
<dbReference type="PANTHER" id="PTHR22911:SF6">
    <property type="entry name" value="SOLUTE CARRIER FAMILY 35 MEMBER G1"/>
    <property type="match status" value="1"/>
</dbReference>
<dbReference type="KEGG" id="maqu:Maq22A_c09215"/>
<dbReference type="STRING" id="270351.Maq22A_c09215"/>
<feature type="transmembrane region" description="Helical" evidence="6">
    <location>
        <begin position="26"/>
        <end position="46"/>
    </location>
</feature>
<feature type="transmembrane region" description="Helical" evidence="6">
    <location>
        <begin position="206"/>
        <end position="228"/>
    </location>
</feature>
<dbReference type="RefSeq" id="WP_060846523.1">
    <property type="nucleotide sequence ID" value="NZ_AP014704.1"/>
</dbReference>
<keyword evidence="3 6" id="KW-0812">Transmembrane</keyword>
<proteinExistence type="inferred from homology"/>
<evidence type="ECO:0000256" key="5">
    <source>
        <dbReference type="ARBA" id="ARBA00023136"/>
    </source>
</evidence>
<dbReference type="EMBL" id="AP014704">
    <property type="protein sequence ID" value="BAQ45140.1"/>
    <property type="molecule type" value="Genomic_DNA"/>
</dbReference>
<dbReference type="Pfam" id="PF00892">
    <property type="entry name" value="EamA"/>
    <property type="match status" value="2"/>
</dbReference>
<sequence length="327" mass="33981">MAAPLVVPGRSVTGAGASGRGAARPYLGIGLKVLSALAFTLMSAGVKTLADRFPTGEIVFFRSFIAIAPLLLWLRWQGGVIEAVRTQNLKGHMLRSIIGACGMFAGFAGLSFLPLSDAVAIGYASPLLVVVLAAIVLREKVQAYRWAGVSVGFLGVLITLAPHLEFGGTGGGGTTGALFAILAAACSAAATIQVRKLTGTERTGAIVLYFFLFTSLLGLSTVVLGWKMPGWTDLALFVVVGVLGGIGQILLTESYRHGDASLVAPFEYTTMLWSVLIGWFVFGQLPTASIALGGGIVAAAGVFVVWRERRLVVERAREAAAGGARAG</sequence>
<feature type="transmembrane region" description="Helical" evidence="6">
    <location>
        <begin position="97"/>
        <end position="114"/>
    </location>
</feature>
<reference evidence="8 9" key="1">
    <citation type="journal article" date="2015" name="Genome Announc.">
        <title>Complete Genome Sequence of Methylobacterium aquaticum Strain 22A, Isolated from Racomitrium japonicum Moss.</title>
        <authorList>
            <person name="Tani A."/>
            <person name="Ogura Y."/>
            <person name="Hayashi T."/>
            <person name="Kimbara K."/>
        </authorList>
    </citation>
    <scope>NUCLEOTIDE SEQUENCE [LARGE SCALE GENOMIC DNA]</scope>
    <source>
        <strain evidence="8 9">MA-22A</strain>
    </source>
</reference>
<comment type="subcellular location">
    <subcellularLocation>
        <location evidence="1">Membrane</location>
        <topology evidence="1">Multi-pass membrane protein</topology>
    </subcellularLocation>
</comment>
<evidence type="ECO:0000313" key="9">
    <source>
        <dbReference type="Proteomes" id="UP000061432"/>
    </source>
</evidence>
<feature type="transmembrane region" description="Helical" evidence="6">
    <location>
        <begin position="144"/>
        <end position="164"/>
    </location>
</feature>
<organism evidence="8 9">
    <name type="scientific">Methylobacterium aquaticum</name>
    <dbReference type="NCBI Taxonomy" id="270351"/>
    <lineage>
        <taxon>Bacteria</taxon>
        <taxon>Pseudomonadati</taxon>
        <taxon>Pseudomonadota</taxon>
        <taxon>Alphaproteobacteria</taxon>
        <taxon>Hyphomicrobiales</taxon>
        <taxon>Methylobacteriaceae</taxon>
        <taxon>Methylobacterium</taxon>
    </lineage>
</organism>
<keyword evidence="4 6" id="KW-1133">Transmembrane helix</keyword>
<evidence type="ECO:0000256" key="6">
    <source>
        <dbReference type="SAM" id="Phobius"/>
    </source>
</evidence>
<evidence type="ECO:0000256" key="3">
    <source>
        <dbReference type="ARBA" id="ARBA00022692"/>
    </source>
</evidence>